<feature type="domain" description="Pyridoxamine 5'-phosphate oxidase N-terminal" evidence="1">
    <location>
        <begin position="6"/>
        <end position="121"/>
    </location>
</feature>
<evidence type="ECO:0000313" key="3">
    <source>
        <dbReference type="Proteomes" id="UP000324209"/>
    </source>
</evidence>
<dbReference type="Pfam" id="PF01243">
    <property type="entry name" value="PNPOx_N"/>
    <property type="match status" value="1"/>
</dbReference>
<dbReference type="KEGG" id="ock:EXM22_06155"/>
<dbReference type="PANTHER" id="PTHR40660">
    <property type="entry name" value="5'-PHOSPHATE OXIDASE PUTATIVE DOMAIN-CONTAINING PROTEIN-RELATED"/>
    <property type="match status" value="1"/>
</dbReference>
<organism evidence="2 3">
    <name type="scientific">Oceanispirochaeta crateris</name>
    <dbReference type="NCBI Taxonomy" id="2518645"/>
    <lineage>
        <taxon>Bacteria</taxon>
        <taxon>Pseudomonadati</taxon>
        <taxon>Spirochaetota</taxon>
        <taxon>Spirochaetia</taxon>
        <taxon>Spirochaetales</taxon>
        <taxon>Spirochaetaceae</taxon>
        <taxon>Oceanispirochaeta</taxon>
    </lineage>
</organism>
<evidence type="ECO:0000259" key="1">
    <source>
        <dbReference type="Pfam" id="PF01243"/>
    </source>
</evidence>
<name>A0A5C1QK75_9SPIO</name>
<dbReference type="InterPro" id="IPR011576">
    <property type="entry name" value="Pyridox_Oxase_N"/>
</dbReference>
<accession>A0A5C1QK75</accession>
<dbReference type="Gene3D" id="2.30.110.10">
    <property type="entry name" value="Electron Transport, Fmn-binding Protein, Chain A"/>
    <property type="match status" value="1"/>
</dbReference>
<dbReference type="InterPro" id="IPR012349">
    <property type="entry name" value="Split_barrel_FMN-bd"/>
</dbReference>
<protein>
    <submittedName>
        <fullName evidence="2">Pyridoxamine 5'-phosphate oxidase</fullName>
    </submittedName>
</protein>
<sequence>MAKLSSEVQEAIKKTLPYNIATASADGVPNLIYITYLKILDDETVVIADNKFDKTRKNLNSNPFISFTVLDKDTNKAYQIKGKVECVTKGKKYDDVVEWVHIQHPQMTPKAAFYVSVQEVYAGAEKLA</sequence>
<dbReference type="SUPFAM" id="SSF50475">
    <property type="entry name" value="FMN-binding split barrel"/>
    <property type="match status" value="1"/>
</dbReference>
<evidence type="ECO:0000313" key="2">
    <source>
        <dbReference type="EMBL" id="QEN07589.1"/>
    </source>
</evidence>
<dbReference type="AlphaFoldDB" id="A0A5C1QK75"/>
<reference evidence="2 3" key="1">
    <citation type="submission" date="2019-02" db="EMBL/GenBank/DDBJ databases">
        <title>Complete Genome Sequence and Methylome Analysis of free living Spirochaetas.</title>
        <authorList>
            <person name="Fomenkov A."/>
            <person name="Dubinina G."/>
            <person name="Leshcheva N."/>
            <person name="Mikheeva N."/>
            <person name="Grabovich M."/>
            <person name="Vincze T."/>
            <person name="Roberts R.J."/>
        </authorList>
    </citation>
    <scope>NUCLEOTIDE SEQUENCE [LARGE SCALE GENOMIC DNA]</scope>
    <source>
        <strain evidence="2 3">K2</strain>
    </source>
</reference>
<dbReference type="RefSeq" id="WP_149485669.1">
    <property type="nucleotide sequence ID" value="NZ_CP036150.1"/>
</dbReference>
<proteinExistence type="predicted"/>
<dbReference type="Proteomes" id="UP000324209">
    <property type="component" value="Chromosome"/>
</dbReference>
<dbReference type="OrthoDB" id="1494384at2"/>
<keyword evidence="3" id="KW-1185">Reference proteome</keyword>
<gene>
    <name evidence="2" type="ORF">EXM22_06155</name>
</gene>
<dbReference type="EMBL" id="CP036150">
    <property type="protein sequence ID" value="QEN07589.1"/>
    <property type="molecule type" value="Genomic_DNA"/>
</dbReference>
<dbReference type="PANTHER" id="PTHR40660:SF1">
    <property type="entry name" value="5'-PHOSPHATE OXIDASE PUTATIVE DOMAIN-CONTAINING PROTEIN-RELATED"/>
    <property type="match status" value="1"/>
</dbReference>